<dbReference type="OrthoDB" id="4399984at2"/>
<gene>
    <name evidence="1" type="ORF">BC643_1994</name>
</gene>
<dbReference type="InterPro" id="IPR025368">
    <property type="entry name" value="DUF4272"/>
</dbReference>
<dbReference type="RefSeq" id="WP_120272913.1">
    <property type="nucleotide sequence ID" value="NZ_RAPN01000001.1"/>
</dbReference>
<sequence length="213" mass="24853">MKEQLIEKVKSLTQRLKNQNITDQEISSDSYHKYDSTSFVSPEEIAQRIIIEYAVFYGAINNDKIDKIKNWLIACNLWSKLYDLEKIFFEGKITSPEEIKNLAWRIEKAYILAWTLDIVKDRPQTIDQISDKQFDNFILNVPKIGTKDLSRFICGQQLRSMNEIYEEYLFYTEVTTTQSSRLFIETKKIGLTPGASFARYSTLAWVCKSKTGN</sequence>
<organism evidence="1 2">
    <name type="scientific">Mangrovibacterium diazotrophicum</name>
    <dbReference type="NCBI Taxonomy" id="1261403"/>
    <lineage>
        <taxon>Bacteria</taxon>
        <taxon>Pseudomonadati</taxon>
        <taxon>Bacteroidota</taxon>
        <taxon>Bacteroidia</taxon>
        <taxon>Marinilabiliales</taxon>
        <taxon>Prolixibacteraceae</taxon>
        <taxon>Mangrovibacterium</taxon>
    </lineage>
</organism>
<dbReference type="AlphaFoldDB" id="A0A419W831"/>
<proteinExistence type="predicted"/>
<name>A0A419W831_9BACT</name>
<protein>
    <submittedName>
        <fullName evidence="1">Uncharacterized protein DUF4272</fullName>
    </submittedName>
</protein>
<reference evidence="1 2" key="1">
    <citation type="submission" date="2018-09" db="EMBL/GenBank/DDBJ databases">
        <title>Genomic Encyclopedia of Archaeal and Bacterial Type Strains, Phase II (KMG-II): from individual species to whole genera.</title>
        <authorList>
            <person name="Goeker M."/>
        </authorList>
    </citation>
    <scope>NUCLEOTIDE SEQUENCE [LARGE SCALE GENOMIC DNA]</scope>
    <source>
        <strain evidence="1 2">DSM 27148</strain>
    </source>
</reference>
<dbReference type="Proteomes" id="UP000283387">
    <property type="component" value="Unassembled WGS sequence"/>
</dbReference>
<dbReference type="Pfam" id="PF14094">
    <property type="entry name" value="DUF4272"/>
    <property type="match status" value="1"/>
</dbReference>
<keyword evidence="2" id="KW-1185">Reference proteome</keyword>
<evidence type="ECO:0000313" key="1">
    <source>
        <dbReference type="EMBL" id="RKD91633.1"/>
    </source>
</evidence>
<dbReference type="EMBL" id="RAPN01000001">
    <property type="protein sequence ID" value="RKD91633.1"/>
    <property type="molecule type" value="Genomic_DNA"/>
</dbReference>
<comment type="caution">
    <text evidence="1">The sequence shown here is derived from an EMBL/GenBank/DDBJ whole genome shotgun (WGS) entry which is preliminary data.</text>
</comment>
<evidence type="ECO:0000313" key="2">
    <source>
        <dbReference type="Proteomes" id="UP000283387"/>
    </source>
</evidence>
<accession>A0A419W831</accession>